<dbReference type="InterPro" id="IPR028045">
    <property type="entry name" value="HROB"/>
</dbReference>
<dbReference type="PANTHER" id="PTHR14523:SF1">
    <property type="entry name" value="HOMOLOGOUS RECOMBINATION OB-FOLD PROTEIN"/>
    <property type="match status" value="1"/>
</dbReference>
<dbReference type="PANTHER" id="PTHR14523">
    <property type="entry name" value="UNCHARACTERIZED PROTEIN C17ORF53 HOMOLOG"/>
    <property type="match status" value="1"/>
</dbReference>
<protein>
    <recommendedName>
        <fullName evidence="1">Homologous recombination OB-fold protein OB-fold domain-containing protein</fullName>
    </recommendedName>
</protein>
<name>A0A699J3U9_TANCI</name>
<accession>A0A699J3U9</accession>
<sequence>MSQQNTHPFGDDNAVRIIPDPASILQLAQLRKTLEFREGGHNGEMSTQEYVRKITEEASEDDHFTRGPWLSVVQYLAAEGSITTGCFGELETFNKNGKLKKVVAVIKSCTPNKLGDLTVTLKDLSGMIYGTIHYKVQFIIKIIPGPAGILQLVKLRKTSKIREGGHNGEMSKQEYVRKRTEEASEDDHFTRGPWLSAIQYLVVKGSIATGCLGELKTFIKNGKLEKVVAVIKSCTPNMLGDLTVTL</sequence>
<comment type="caution">
    <text evidence="2">The sequence shown here is derived from an EMBL/GenBank/DDBJ whole genome shotgun (WGS) entry which is preliminary data.</text>
</comment>
<proteinExistence type="predicted"/>
<dbReference type="Pfam" id="PF15072">
    <property type="entry name" value="HROB"/>
    <property type="match status" value="1"/>
</dbReference>
<dbReference type="AlphaFoldDB" id="A0A699J3U9"/>
<evidence type="ECO:0000313" key="2">
    <source>
        <dbReference type="EMBL" id="GFA09644.1"/>
    </source>
</evidence>
<organism evidence="2">
    <name type="scientific">Tanacetum cinerariifolium</name>
    <name type="common">Dalmatian daisy</name>
    <name type="synonym">Chrysanthemum cinerariifolium</name>
    <dbReference type="NCBI Taxonomy" id="118510"/>
    <lineage>
        <taxon>Eukaryota</taxon>
        <taxon>Viridiplantae</taxon>
        <taxon>Streptophyta</taxon>
        <taxon>Embryophyta</taxon>
        <taxon>Tracheophyta</taxon>
        <taxon>Spermatophyta</taxon>
        <taxon>Magnoliopsida</taxon>
        <taxon>eudicotyledons</taxon>
        <taxon>Gunneridae</taxon>
        <taxon>Pentapetalae</taxon>
        <taxon>asterids</taxon>
        <taxon>campanulids</taxon>
        <taxon>Asterales</taxon>
        <taxon>Asteraceae</taxon>
        <taxon>Asteroideae</taxon>
        <taxon>Anthemideae</taxon>
        <taxon>Anthemidinae</taxon>
        <taxon>Tanacetum</taxon>
    </lineage>
</organism>
<evidence type="ECO:0000259" key="1">
    <source>
        <dbReference type="Pfam" id="PF15072"/>
    </source>
</evidence>
<reference evidence="2" key="1">
    <citation type="journal article" date="2019" name="Sci. Rep.">
        <title>Draft genome of Tanacetum cinerariifolium, the natural source of mosquito coil.</title>
        <authorList>
            <person name="Yamashiro T."/>
            <person name="Shiraishi A."/>
            <person name="Satake H."/>
            <person name="Nakayama K."/>
        </authorList>
    </citation>
    <scope>NUCLEOTIDE SEQUENCE</scope>
</reference>
<gene>
    <name evidence="2" type="ORF">Tci_581616</name>
</gene>
<dbReference type="EMBL" id="BKCJ010368334">
    <property type="protein sequence ID" value="GFA09644.1"/>
    <property type="molecule type" value="Genomic_DNA"/>
</dbReference>
<dbReference type="InterPro" id="IPR058570">
    <property type="entry name" value="HROB_OB"/>
</dbReference>
<dbReference type="GO" id="GO:0000725">
    <property type="term" value="P:recombinational repair"/>
    <property type="evidence" value="ECO:0007669"/>
    <property type="project" value="InterPro"/>
</dbReference>
<feature type="domain" description="Homologous recombination OB-fold protein OB-fold" evidence="1">
    <location>
        <begin position="98"/>
        <end position="136"/>
    </location>
</feature>